<feature type="transmembrane region" description="Helical" evidence="1">
    <location>
        <begin position="16"/>
        <end position="37"/>
    </location>
</feature>
<keyword evidence="1" id="KW-0472">Membrane</keyword>
<evidence type="ECO:0000256" key="1">
    <source>
        <dbReference type="SAM" id="Phobius"/>
    </source>
</evidence>
<keyword evidence="1" id="KW-0812">Transmembrane</keyword>
<organism evidence="2">
    <name type="scientific">Odontella aurita</name>
    <dbReference type="NCBI Taxonomy" id="265563"/>
    <lineage>
        <taxon>Eukaryota</taxon>
        <taxon>Sar</taxon>
        <taxon>Stramenopiles</taxon>
        <taxon>Ochrophyta</taxon>
        <taxon>Bacillariophyta</taxon>
        <taxon>Mediophyceae</taxon>
        <taxon>Biddulphiophycidae</taxon>
        <taxon>Eupodiscales</taxon>
        <taxon>Odontellaceae</taxon>
        <taxon>Odontella</taxon>
    </lineage>
</organism>
<protein>
    <submittedName>
        <fullName evidence="2">Uncharacterized protein</fullName>
    </submittedName>
</protein>
<reference evidence="2" key="1">
    <citation type="submission" date="2021-01" db="EMBL/GenBank/DDBJ databases">
        <authorList>
            <person name="Corre E."/>
            <person name="Pelletier E."/>
            <person name="Niang G."/>
            <person name="Scheremetjew M."/>
            <person name="Finn R."/>
            <person name="Kale V."/>
            <person name="Holt S."/>
            <person name="Cochrane G."/>
            <person name="Meng A."/>
            <person name="Brown T."/>
            <person name="Cohen L."/>
        </authorList>
    </citation>
    <scope>NUCLEOTIDE SEQUENCE</scope>
    <source>
        <strain evidence="2">Isolate 1302-5</strain>
    </source>
</reference>
<dbReference type="AlphaFoldDB" id="A0A7S4J206"/>
<dbReference type="EMBL" id="HBKQ01028976">
    <property type="protein sequence ID" value="CAE2247794.1"/>
    <property type="molecule type" value="Transcribed_RNA"/>
</dbReference>
<name>A0A7S4J206_9STRA</name>
<sequence>METATAFVRRSSHVTFIIVSLAVSSSFLLGAVLLCLIQSFETDELRFSPPLGVKPPHWLPDHVAVDPFRVYACLWRLSPPATSGGTCPYHSLAPISVCRRHLVHSLLPFVSSIVLPFSFVSAGLSASGFPPFAPLGRPPAPSMTTILTRGERYECSYKYLLTRA</sequence>
<feature type="transmembrane region" description="Helical" evidence="1">
    <location>
        <begin position="106"/>
        <end position="129"/>
    </location>
</feature>
<evidence type="ECO:0000313" key="2">
    <source>
        <dbReference type="EMBL" id="CAE2247794.1"/>
    </source>
</evidence>
<gene>
    <name evidence="2" type="ORF">OAUR00152_LOCUS19709</name>
</gene>
<proteinExistence type="predicted"/>
<accession>A0A7S4J206</accession>
<keyword evidence="1" id="KW-1133">Transmembrane helix</keyword>